<reference evidence="2" key="1">
    <citation type="submission" date="2016-06" db="EMBL/GenBank/DDBJ databases">
        <title>Parallel loss of symbiosis genes in relatives of nitrogen-fixing non-legume Parasponia.</title>
        <authorList>
            <person name="Van Velzen R."/>
            <person name="Holmer R."/>
            <person name="Bu F."/>
            <person name="Rutten L."/>
            <person name="Van Zeijl A."/>
            <person name="Liu W."/>
            <person name="Santuari L."/>
            <person name="Cao Q."/>
            <person name="Sharma T."/>
            <person name="Shen D."/>
            <person name="Roswanjaya Y."/>
            <person name="Wardhani T."/>
            <person name="Kalhor M.S."/>
            <person name="Jansen J."/>
            <person name="Van den Hoogen J."/>
            <person name="Gungor B."/>
            <person name="Hartog M."/>
            <person name="Hontelez J."/>
            <person name="Verver J."/>
            <person name="Yang W.-C."/>
            <person name="Schijlen E."/>
            <person name="Repin R."/>
            <person name="Schilthuizen M."/>
            <person name="Schranz E."/>
            <person name="Heidstra R."/>
            <person name="Miyata K."/>
            <person name="Fedorova E."/>
            <person name="Kohlen W."/>
            <person name="Bisseling T."/>
            <person name="Smit S."/>
            <person name="Geurts R."/>
        </authorList>
    </citation>
    <scope>NUCLEOTIDE SEQUENCE [LARGE SCALE GENOMIC DNA]</scope>
    <source>
        <strain evidence="2">cv. WU1-14</strain>
    </source>
</reference>
<evidence type="ECO:0000313" key="2">
    <source>
        <dbReference type="Proteomes" id="UP000237105"/>
    </source>
</evidence>
<dbReference type="EMBL" id="JXTB01000140">
    <property type="protein sequence ID" value="PON59422.1"/>
    <property type="molecule type" value="Genomic_DNA"/>
</dbReference>
<evidence type="ECO:0000313" key="1">
    <source>
        <dbReference type="EMBL" id="PON59422.1"/>
    </source>
</evidence>
<name>A0A2P5CED5_PARAD</name>
<proteinExistence type="predicted"/>
<protein>
    <submittedName>
        <fullName evidence="1">Uncharacterized protein</fullName>
    </submittedName>
</protein>
<dbReference type="AlphaFoldDB" id="A0A2P5CED5"/>
<comment type="caution">
    <text evidence="1">The sequence shown here is derived from an EMBL/GenBank/DDBJ whole genome shotgun (WGS) entry which is preliminary data.</text>
</comment>
<dbReference type="Proteomes" id="UP000237105">
    <property type="component" value="Unassembled WGS sequence"/>
</dbReference>
<keyword evidence="2" id="KW-1185">Reference proteome</keyword>
<sequence>MGEYKANSERMLLKILSFEVGGFDKDENTSSVICSGLAKDANVRSPALAENPFSLHCSFQAPIATLEKRPPEVIAIGTENRPPFLPPMSNQLAVAAVELV</sequence>
<dbReference type="STRING" id="3476.A0A2P5CED5"/>
<organism evidence="1 2">
    <name type="scientific">Parasponia andersonii</name>
    <name type="common">Sponia andersonii</name>
    <dbReference type="NCBI Taxonomy" id="3476"/>
    <lineage>
        <taxon>Eukaryota</taxon>
        <taxon>Viridiplantae</taxon>
        <taxon>Streptophyta</taxon>
        <taxon>Embryophyta</taxon>
        <taxon>Tracheophyta</taxon>
        <taxon>Spermatophyta</taxon>
        <taxon>Magnoliopsida</taxon>
        <taxon>eudicotyledons</taxon>
        <taxon>Gunneridae</taxon>
        <taxon>Pentapetalae</taxon>
        <taxon>rosids</taxon>
        <taxon>fabids</taxon>
        <taxon>Rosales</taxon>
        <taxon>Cannabaceae</taxon>
        <taxon>Parasponia</taxon>
    </lineage>
</organism>
<gene>
    <name evidence="1" type="ORF">PanWU01x14_159320</name>
</gene>
<accession>A0A2P5CED5</accession>